<feature type="compositionally biased region" description="Polar residues" evidence="1">
    <location>
        <begin position="106"/>
        <end position="115"/>
    </location>
</feature>
<proteinExistence type="predicted"/>
<sequence length="232" mass="26119">MPLTNTVTKRKTEAEDTSPAKPPGKRRNGTRWHYYSYGYLSESITYLRQNNEDTAQQLYVMANEILTCDNINTNARNAILSAMEHRDARAKEEKVDADTTDDENKTGNTNETTVIKSIMTKLTRTPLTPRMPPASIPPTSPSKPRHPKKPYPPTTMPNAITRRPTATSSSNTKGGDNTSLHNEIMEIRSQVPEMIKILKQMVVLLEMITPWSKEQYDADLQASATEDRNAAR</sequence>
<feature type="compositionally biased region" description="Low complexity" evidence="1">
    <location>
        <begin position="119"/>
        <end position="128"/>
    </location>
</feature>
<keyword evidence="3" id="KW-1185">Reference proteome</keyword>
<dbReference type="VEuPathDB" id="FungiDB:ACJ73_03367"/>
<name>A0A1J9QYM1_9EURO</name>
<evidence type="ECO:0000313" key="2">
    <source>
        <dbReference type="EMBL" id="OJD25267.1"/>
    </source>
</evidence>
<reference evidence="2 3" key="1">
    <citation type="submission" date="2015-08" db="EMBL/GenBank/DDBJ databases">
        <title>Emmonsia species relationships and genome sequence.</title>
        <authorList>
            <person name="Cuomo C.A."/>
            <person name="Schwartz I.S."/>
            <person name="Kenyon C."/>
            <person name="De Hoog G.S."/>
            <person name="Govender N.P."/>
            <person name="Botha A."/>
            <person name="Moreno L."/>
            <person name="De Vries M."/>
            <person name="Munoz J.F."/>
            <person name="Stielow J.B."/>
        </authorList>
    </citation>
    <scope>NUCLEOTIDE SEQUENCE [LARGE SCALE GENOMIC DNA]</scope>
    <source>
        <strain evidence="2 3">EI222</strain>
    </source>
</reference>
<dbReference type="Proteomes" id="UP000242791">
    <property type="component" value="Unassembled WGS sequence"/>
</dbReference>
<comment type="caution">
    <text evidence="2">The sequence shown here is derived from an EMBL/GenBank/DDBJ whole genome shotgun (WGS) entry which is preliminary data.</text>
</comment>
<gene>
    <name evidence="2" type="ORF">ACJ73_03367</name>
</gene>
<feature type="compositionally biased region" description="Pro residues" evidence="1">
    <location>
        <begin position="129"/>
        <end position="141"/>
    </location>
</feature>
<dbReference type="EMBL" id="LGTZ01000403">
    <property type="protein sequence ID" value="OJD25267.1"/>
    <property type="molecule type" value="Genomic_DNA"/>
</dbReference>
<dbReference type="OrthoDB" id="10590283at2759"/>
<feature type="compositionally biased region" description="Polar residues" evidence="1">
    <location>
        <begin position="164"/>
        <end position="180"/>
    </location>
</feature>
<feature type="region of interest" description="Disordered" evidence="1">
    <location>
        <begin position="1"/>
        <end position="29"/>
    </location>
</feature>
<feature type="region of interest" description="Disordered" evidence="1">
    <location>
        <begin position="90"/>
        <end position="180"/>
    </location>
</feature>
<evidence type="ECO:0000256" key="1">
    <source>
        <dbReference type="SAM" id="MobiDB-lite"/>
    </source>
</evidence>
<dbReference type="AlphaFoldDB" id="A0A1J9QYM1"/>
<accession>A0A1J9QYM1</accession>
<protein>
    <submittedName>
        <fullName evidence="2">Uncharacterized protein</fullName>
    </submittedName>
</protein>
<feature type="compositionally biased region" description="Basic and acidic residues" evidence="1">
    <location>
        <begin position="90"/>
        <end position="105"/>
    </location>
</feature>
<organism evidence="2 3">
    <name type="scientific">Blastomyces percursus</name>
    <dbReference type="NCBI Taxonomy" id="1658174"/>
    <lineage>
        <taxon>Eukaryota</taxon>
        <taxon>Fungi</taxon>
        <taxon>Dikarya</taxon>
        <taxon>Ascomycota</taxon>
        <taxon>Pezizomycotina</taxon>
        <taxon>Eurotiomycetes</taxon>
        <taxon>Eurotiomycetidae</taxon>
        <taxon>Onygenales</taxon>
        <taxon>Ajellomycetaceae</taxon>
        <taxon>Blastomyces</taxon>
    </lineage>
</organism>
<evidence type="ECO:0000313" key="3">
    <source>
        <dbReference type="Proteomes" id="UP000242791"/>
    </source>
</evidence>